<gene>
    <name evidence="4" type="ORF">N7452_003136</name>
</gene>
<accession>A0A9W9QYW9</accession>
<reference evidence="4" key="2">
    <citation type="journal article" date="2023" name="IMA Fungus">
        <title>Comparative genomic study of the Penicillium genus elucidates a diverse pangenome and 15 lateral gene transfer events.</title>
        <authorList>
            <person name="Petersen C."/>
            <person name="Sorensen T."/>
            <person name="Nielsen M.R."/>
            <person name="Sondergaard T.E."/>
            <person name="Sorensen J.L."/>
            <person name="Fitzpatrick D.A."/>
            <person name="Frisvad J.C."/>
            <person name="Nielsen K.L."/>
        </authorList>
    </citation>
    <scope>NUCLEOTIDE SEQUENCE</scope>
    <source>
        <strain evidence="4">IBT 35673</strain>
    </source>
</reference>
<evidence type="ECO:0000256" key="1">
    <source>
        <dbReference type="ARBA" id="ARBA00022737"/>
    </source>
</evidence>
<dbReference type="PROSITE" id="PS50837">
    <property type="entry name" value="NACHT"/>
    <property type="match status" value="1"/>
</dbReference>
<feature type="region of interest" description="Disordered" evidence="2">
    <location>
        <begin position="18"/>
        <end position="53"/>
    </location>
</feature>
<evidence type="ECO:0000313" key="4">
    <source>
        <dbReference type="EMBL" id="KAJ5345132.1"/>
    </source>
</evidence>
<keyword evidence="1" id="KW-0677">Repeat</keyword>
<evidence type="ECO:0000313" key="5">
    <source>
        <dbReference type="Proteomes" id="UP001147695"/>
    </source>
</evidence>
<feature type="domain" description="NACHT" evidence="3">
    <location>
        <begin position="97"/>
        <end position="246"/>
    </location>
</feature>
<feature type="compositionally biased region" description="Basic and acidic residues" evidence="2">
    <location>
        <begin position="43"/>
        <end position="53"/>
    </location>
</feature>
<dbReference type="InterPro" id="IPR056884">
    <property type="entry name" value="NPHP3-like_N"/>
</dbReference>
<feature type="compositionally biased region" description="Polar residues" evidence="2">
    <location>
        <begin position="18"/>
        <end position="28"/>
    </location>
</feature>
<dbReference type="InterPro" id="IPR007111">
    <property type="entry name" value="NACHT_NTPase"/>
</dbReference>
<dbReference type="Pfam" id="PF24883">
    <property type="entry name" value="NPHP3_N"/>
    <property type="match status" value="1"/>
</dbReference>
<dbReference type="PANTHER" id="PTHR10039:SF14">
    <property type="entry name" value="NACHT DOMAIN-CONTAINING PROTEIN"/>
    <property type="match status" value="1"/>
</dbReference>
<dbReference type="Proteomes" id="UP001147695">
    <property type="component" value="Unassembled WGS sequence"/>
</dbReference>
<proteinExistence type="predicted"/>
<evidence type="ECO:0000256" key="2">
    <source>
        <dbReference type="SAM" id="MobiDB-lite"/>
    </source>
</evidence>
<dbReference type="Gene3D" id="3.40.50.300">
    <property type="entry name" value="P-loop containing nucleotide triphosphate hydrolases"/>
    <property type="match status" value="1"/>
</dbReference>
<dbReference type="InterPro" id="IPR027417">
    <property type="entry name" value="P-loop_NTPase"/>
</dbReference>
<reference evidence="4" key="1">
    <citation type="submission" date="2022-12" db="EMBL/GenBank/DDBJ databases">
        <authorList>
            <person name="Petersen C."/>
        </authorList>
    </citation>
    <scope>NUCLEOTIDE SEQUENCE</scope>
    <source>
        <strain evidence="4">IBT 35673</strain>
    </source>
</reference>
<comment type="caution">
    <text evidence="4">The sequence shown here is derived from an EMBL/GenBank/DDBJ whole genome shotgun (WGS) entry which is preliminary data.</text>
</comment>
<dbReference type="AlphaFoldDB" id="A0A9W9QYW9"/>
<name>A0A9W9QYW9_PENBR</name>
<dbReference type="SUPFAM" id="SSF52540">
    <property type="entry name" value="P-loop containing nucleoside triphosphate hydrolases"/>
    <property type="match status" value="1"/>
</dbReference>
<sequence>MSSQISFGSLNSGTQVANNYGTINTSLHPSRGRPPSSPQRKSHPTDRDIDLDERLPMVHEALLDSFDNRDEDVCLPGTRTEILRQLNEWGSSQQGKRIFWLNGMAGTGKSTISRTIAKSFKEAKLLGANFFFKRGEGDRGNAMKLFPTIARQLAMRVPQLATGVQSALAEDPGIAKKALKEQFDKLIYRPLLSLPSSGSPVQTLVIVIDALDECERQSDIRLILRLLPQLQKSTTITLKIFLTSRPETPIRLGFKEHDDHQGIILHEIPIPIVELDIRLFLKHRLNSIGKDKGLEGWPTVDTIEALVGMAVPLFIFAETVCRFVERGRHAERLLQRFLNSQATTSATQMDQFYLPILEQLIDNCDEKEIEELLIEFRDVVGTIVVLATPLPVDSLSSLLGIERRQITELLDPLYSVLSIPTHRNTPVRILHLSFRDYLLNTERAFHVDEADAHHRTALYCLRVMGKLKKNICNLSSYGMLRTEVDDRALDYIPADLQYSCRYWVYHLTQSESRVPEQLVLSFLRTHFLHWLEALSLIGAISDALSMISALQSTIPVSRRNLLFKSLTDFV</sequence>
<dbReference type="EMBL" id="JAPZBQ010000002">
    <property type="protein sequence ID" value="KAJ5345132.1"/>
    <property type="molecule type" value="Genomic_DNA"/>
</dbReference>
<protein>
    <recommendedName>
        <fullName evidence="3">NACHT domain-containing protein</fullName>
    </recommendedName>
</protein>
<dbReference type="PANTHER" id="PTHR10039">
    <property type="entry name" value="AMELOGENIN"/>
    <property type="match status" value="1"/>
</dbReference>
<organism evidence="4 5">
    <name type="scientific">Penicillium brevicompactum</name>
    <dbReference type="NCBI Taxonomy" id="5074"/>
    <lineage>
        <taxon>Eukaryota</taxon>
        <taxon>Fungi</taxon>
        <taxon>Dikarya</taxon>
        <taxon>Ascomycota</taxon>
        <taxon>Pezizomycotina</taxon>
        <taxon>Eurotiomycetes</taxon>
        <taxon>Eurotiomycetidae</taxon>
        <taxon>Eurotiales</taxon>
        <taxon>Aspergillaceae</taxon>
        <taxon>Penicillium</taxon>
    </lineage>
</organism>
<evidence type="ECO:0000259" key="3">
    <source>
        <dbReference type="PROSITE" id="PS50837"/>
    </source>
</evidence>